<evidence type="ECO:0000259" key="1">
    <source>
        <dbReference type="Pfam" id="PF17921"/>
    </source>
</evidence>
<dbReference type="AlphaFoldDB" id="A0AAQ3NLS0"/>
<dbReference type="Pfam" id="PF17921">
    <property type="entry name" value="Integrase_H2C2"/>
    <property type="match status" value="1"/>
</dbReference>
<sequence>MSHNISWVATYSPLILWEEYTKLLVERFGEVRLLEVEEERDLIESIDPVSSSFNDCNQGSPQILGNALTGATNFRIMRIIGYKQKKLLHILIDNGSTHNFLDVDMAQKLGCKIEEQTLIQIVFGDIFQEPTQLPPFREGFTKCHLFRELIWLIKDLIGVNVTMKRFKVVVYWKGLINDIKKFIWQCSICQQCKYDTAASLGLLQPHLVPEQIWQHVTIDFIEGLPNSFGKKVDICGGKQVSKASHFMALSHPYTSSDAAQSYMDNMFNLHGFSSTITSDRDSIFYQLVLACHYKGPGSAFIQLPSSDWLSN</sequence>
<dbReference type="EMBL" id="CP144696">
    <property type="protein sequence ID" value="WVZ11181.1"/>
    <property type="molecule type" value="Genomic_DNA"/>
</dbReference>
<proteinExistence type="predicted"/>
<evidence type="ECO:0000313" key="2">
    <source>
        <dbReference type="EMBL" id="WVZ11181.1"/>
    </source>
</evidence>
<dbReference type="GO" id="GO:0003676">
    <property type="term" value="F:nucleic acid binding"/>
    <property type="evidence" value="ECO:0007669"/>
    <property type="project" value="InterPro"/>
</dbReference>
<feature type="domain" description="Integrase zinc-binding" evidence="1">
    <location>
        <begin position="158"/>
        <end position="194"/>
    </location>
</feature>
<name>A0AAQ3NLS0_VIGMU</name>
<accession>A0AAQ3NLS0</accession>
<dbReference type="PANTHER" id="PTHR45835:SF99">
    <property type="entry name" value="CHROMO DOMAIN-CONTAINING PROTEIN-RELATED"/>
    <property type="match status" value="1"/>
</dbReference>
<dbReference type="InterPro" id="IPR036397">
    <property type="entry name" value="RNaseH_sf"/>
</dbReference>
<evidence type="ECO:0000313" key="3">
    <source>
        <dbReference type="Proteomes" id="UP001374535"/>
    </source>
</evidence>
<keyword evidence="3" id="KW-1185">Reference proteome</keyword>
<dbReference type="Proteomes" id="UP001374535">
    <property type="component" value="Chromosome 5"/>
</dbReference>
<dbReference type="InterPro" id="IPR041588">
    <property type="entry name" value="Integrase_H2C2"/>
</dbReference>
<reference evidence="2 3" key="1">
    <citation type="journal article" date="2023" name="Life. Sci Alliance">
        <title>Evolutionary insights into 3D genome organization and epigenetic landscape of Vigna mungo.</title>
        <authorList>
            <person name="Junaid A."/>
            <person name="Singh B."/>
            <person name="Bhatia S."/>
        </authorList>
    </citation>
    <scope>NUCLEOTIDE SEQUENCE [LARGE SCALE GENOMIC DNA]</scope>
    <source>
        <strain evidence="2">Urdbean</strain>
    </source>
</reference>
<organism evidence="2 3">
    <name type="scientific">Vigna mungo</name>
    <name type="common">Black gram</name>
    <name type="synonym">Phaseolus mungo</name>
    <dbReference type="NCBI Taxonomy" id="3915"/>
    <lineage>
        <taxon>Eukaryota</taxon>
        <taxon>Viridiplantae</taxon>
        <taxon>Streptophyta</taxon>
        <taxon>Embryophyta</taxon>
        <taxon>Tracheophyta</taxon>
        <taxon>Spermatophyta</taxon>
        <taxon>Magnoliopsida</taxon>
        <taxon>eudicotyledons</taxon>
        <taxon>Gunneridae</taxon>
        <taxon>Pentapetalae</taxon>
        <taxon>rosids</taxon>
        <taxon>fabids</taxon>
        <taxon>Fabales</taxon>
        <taxon>Fabaceae</taxon>
        <taxon>Papilionoideae</taxon>
        <taxon>50 kb inversion clade</taxon>
        <taxon>NPAAA clade</taxon>
        <taxon>indigoferoid/millettioid clade</taxon>
        <taxon>Phaseoleae</taxon>
        <taxon>Vigna</taxon>
    </lineage>
</organism>
<dbReference type="Gene3D" id="3.30.420.10">
    <property type="entry name" value="Ribonuclease H-like superfamily/Ribonuclease H"/>
    <property type="match status" value="1"/>
</dbReference>
<dbReference type="PANTHER" id="PTHR45835">
    <property type="entry name" value="YALI0A06105P"/>
    <property type="match status" value="1"/>
</dbReference>
<gene>
    <name evidence="2" type="ORF">V8G54_015711</name>
</gene>
<dbReference type="InterPro" id="IPR012337">
    <property type="entry name" value="RNaseH-like_sf"/>
</dbReference>
<protein>
    <recommendedName>
        <fullName evidence="1">Integrase zinc-binding domain-containing protein</fullName>
    </recommendedName>
</protein>
<dbReference type="SUPFAM" id="SSF53098">
    <property type="entry name" value="Ribonuclease H-like"/>
    <property type="match status" value="1"/>
</dbReference>